<sequence>MSAQLLAAVDAATMTTGRLVGAVAALVALAGAVSDWRDPGAENGGRASRSWPD</sequence>
<keyword evidence="2" id="KW-1185">Reference proteome</keyword>
<dbReference type="Proteomes" id="UP000199494">
    <property type="component" value="Unassembled WGS sequence"/>
</dbReference>
<reference evidence="1 2" key="1">
    <citation type="submission" date="2016-10" db="EMBL/GenBank/DDBJ databases">
        <authorList>
            <person name="de Groot N.N."/>
        </authorList>
    </citation>
    <scope>NUCLEOTIDE SEQUENCE [LARGE SCALE GENOMIC DNA]</scope>
    <source>
        <strain evidence="1 2">CGMCC 4.5506</strain>
    </source>
</reference>
<proteinExistence type="predicted"/>
<accession>A0A1G6XJ81</accession>
<evidence type="ECO:0000313" key="1">
    <source>
        <dbReference type="EMBL" id="SDD78132.1"/>
    </source>
</evidence>
<dbReference type="EMBL" id="FMZE01000012">
    <property type="protein sequence ID" value="SDD78132.1"/>
    <property type="molecule type" value="Genomic_DNA"/>
</dbReference>
<dbReference type="STRING" id="530584.SAMN05421630_112121"/>
<evidence type="ECO:0000313" key="2">
    <source>
        <dbReference type="Proteomes" id="UP000199494"/>
    </source>
</evidence>
<dbReference type="RefSeq" id="WP_338061498.1">
    <property type="nucleotide sequence ID" value="NZ_CP016353.1"/>
</dbReference>
<protein>
    <submittedName>
        <fullName evidence="1">Uncharacterized protein</fullName>
    </submittedName>
</protein>
<name>A0A1G6XJ81_9PSEU</name>
<organism evidence="1 2">
    <name type="scientific">Prauserella marina</name>
    <dbReference type="NCBI Taxonomy" id="530584"/>
    <lineage>
        <taxon>Bacteria</taxon>
        <taxon>Bacillati</taxon>
        <taxon>Actinomycetota</taxon>
        <taxon>Actinomycetes</taxon>
        <taxon>Pseudonocardiales</taxon>
        <taxon>Pseudonocardiaceae</taxon>
        <taxon>Prauserella</taxon>
    </lineage>
</organism>
<gene>
    <name evidence="1" type="ORF">SAMN05421630_112121</name>
</gene>
<dbReference type="AlphaFoldDB" id="A0A1G6XJ81"/>